<feature type="region of interest" description="Disordered" evidence="1">
    <location>
        <begin position="41"/>
        <end position="72"/>
    </location>
</feature>
<evidence type="ECO:0000313" key="3">
    <source>
        <dbReference type="Proteomes" id="UP001633002"/>
    </source>
</evidence>
<feature type="compositionally biased region" description="Basic and acidic residues" evidence="1">
    <location>
        <begin position="154"/>
        <end position="165"/>
    </location>
</feature>
<feature type="compositionally biased region" description="Basic and acidic residues" evidence="1">
    <location>
        <begin position="58"/>
        <end position="68"/>
    </location>
</feature>
<evidence type="ECO:0000313" key="2">
    <source>
        <dbReference type="EMBL" id="KAL3682645.1"/>
    </source>
</evidence>
<feature type="region of interest" description="Disordered" evidence="1">
    <location>
        <begin position="349"/>
        <end position="370"/>
    </location>
</feature>
<dbReference type="EMBL" id="JBJQOH010000006">
    <property type="protein sequence ID" value="KAL3682645.1"/>
    <property type="molecule type" value="Genomic_DNA"/>
</dbReference>
<dbReference type="AlphaFoldDB" id="A0ABD3GWZ5"/>
<gene>
    <name evidence="2" type="ORF">R1sor_000667</name>
</gene>
<organism evidence="2 3">
    <name type="scientific">Riccia sorocarpa</name>
    <dbReference type="NCBI Taxonomy" id="122646"/>
    <lineage>
        <taxon>Eukaryota</taxon>
        <taxon>Viridiplantae</taxon>
        <taxon>Streptophyta</taxon>
        <taxon>Embryophyta</taxon>
        <taxon>Marchantiophyta</taxon>
        <taxon>Marchantiopsida</taxon>
        <taxon>Marchantiidae</taxon>
        <taxon>Marchantiales</taxon>
        <taxon>Ricciaceae</taxon>
        <taxon>Riccia</taxon>
    </lineage>
</organism>
<accession>A0ABD3GWZ5</accession>
<protein>
    <submittedName>
        <fullName evidence="2">Uncharacterized protein</fullName>
    </submittedName>
</protein>
<name>A0ABD3GWZ5_9MARC</name>
<feature type="region of interest" description="Disordered" evidence="1">
    <location>
        <begin position="154"/>
        <end position="248"/>
    </location>
</feature>
<reference evidence="2 3" key="1">
    <citation type="submission" date="2024-09" db="EMBL/GenBank/DDBJ databases">
        <title>Chromosome-scale assembly of Riccia sorocarpa.</title>
        <authorList>
            <person name="Paukszto L."/>
        </authorList>
    </citation>
    <scope>NUCLEOTIDE SEQUENCE [LARGE SCALE GENOMIC DNA]</scope>
    <source>
        <strain evidence="2">LP-2024</strain>
        <tissue evidence="2">Aerial parts of the thallus</tissue>
    </source>
</reference>
<feature type="compositionally biased region" description="Low complexity" evidence="1">
    <location>
        <begin position="201"/>
        <end position="211"/>
    </location>
</feature>
<proteinExistence type="predicted"/>
<feature type="region of interest" description="Disordered" evidence="1">
    <location>
        <begin position="290"/>
        <end position="313"/>
    </location>
</feature>
<feature type="region of interest" description="Disordered" evidence="1">
    <location>
        <begin position="1"/>
        <end position="21"/>
    </location>
</feature>
<dbReference type="Proteomes" id="UP001633002">
    <property type="component" value="Unassembled WGS sequence"/>
</dbReference>
<sequence>MSKANQGRRKLVDGKETAENSNLQADFEKNLAANPFHTIAGAFDVDMPEESVPTATQEETRDRDEEVQHTGVKGIENLVLPVTESPEKPDNIIILSPDEMQRSGSSLAALHGGSNGYQNMSGKQNSRSSIDLTAASEFLLQQAQLLRVRAQSLYRKDDSSSREEEQHEDQELSPEPKNEPRIQSGTSWGDVEDDTERAEGELAASALASTESEGDYSETPENPLAKVAEDGELANPVQSSSVEREREAEMEALPLNLVLDVSEQAASGKAPPSVIFSARREADGLLAVGDSQGREPTWRRLPGGQSRHQRGVSPPEDLAAEVLEPNPGSGTIGIPGKKINLDPENLAELGEDEEKPPDIPGVEGESKAIDSSSTRLCLQIWPNPCREIPEQLARDEHRHAGSTTARAAHTPSGGMNTNADVVHCNRK</sequence>
<comment type="caution">
    <text evidence="2">The sequence shown here is derived from an EMBL/GenBank/DDBJ whole genome shotgun (WGS) entry which is preliminary data.</text>
</comment>
<keyword evidence="3" id="KW-1185">Reference proteome</keyword>
<evidence type="ECO:0000256" key="1">
    <source>
        <dbReference type="SAM" id="MobiDB-lite"/>
    </source>
</evidence>
<feature type="region of interest" description="Disordered" evidence="1">
    <location>
        <begin position="397"/>
        <end position="427"/>
    </location>
</feature>
<feature type="region of interest" description="Disordered" evidence="1">
    <location>
        <begin position="104"/>
        <end position="125"/>
    </location>
</feature>